<evidence type="ECO:0000313" key="2">
    <source>
        <dbReference type="EMBL" id="KAJ7613228.1"/>
    </source>
</evidence>
<accession>A0AAD7B7T7</accession>
<proteinExistence type="predicted"/>
<dbReference type="Proteomes" id="UP001221142">
    <property type="component" value="Unassembled WGS sequence"/>
</dbReference>
<dbReference type="AlphaFoldDB" id="A0AAD7B7T7"/>
<comment type="caution">
    <text evidence="2">The sequence shown here is derived from an EMBL/GenBank/DDBJ whole genome shotgun (WGS) entry which is preliminary data.</text>
</comment>
<sequence length="228" mass="24872">MSHRVVEDGHESYLQFQQTSDENTVSLDSLLRDFFALARTQELPPTGRKPILKDISWDSLSALQYSESLIEFLEELLECVPATETDDYVPNDDVSATAHALTLCPDHLLDDLGGTDHRAAMSTLGLVPPTQDAPPGDDATAPTLLTPRADNLEDAYESLSHVATDNNVGYDDAQENPDIPNHSKRSNKQPTPRMSASFVDGPQLARSRSSSVWVTYGHTYSAATIGSS</sequence>
<feature type="region of interest" description="Disordered" evidence="1">
    <location>
        <begin position="125"/>
        <end position="144"/>
    </location>
</feature>
<dbReference type="EMBL" id="JARKIF010000029">
    <property type="protein sequence ID" value="KAJ7613228.1"/>
    <property type="molecule type" value="Genomic_DNA"/>
</dbReference>
<evidence type="ECO:0000256" key="1">
    <source>
        <dbReference type="SAM" id="MobiDB-lite"/>
    </source>
</evidence>
<protein>
    <submittedName>
        <fullName evidence="2">Uncharacterized protein</fullName>
    </submittedName>
</protein>
<evidence type="ECO:0000313" key="3">
    <source>
        <dbReference type="Proteomes" id="UP001221142"/>
    </source>
</evidence>
<keyword evidence="3" id="KW-1185">Reference proteome</keyword>
<gene>
    <name evidence="2" type="ORF">FB45DRAFT_274252</name>
</gene>
<feature type="region of interest" description="Disordered" evidence="1">
    <location>
        <begin position="165"/>
        <end position="211"/>
    </location>
</feature>
<name>A0AAD7B7T7_9AGAR</name>
<reference evidence="2" key="1">
    <citation type="submission" date="2023-03" db="EMBL/GenBank/DDBJ databases">
        <title>Massive genome expansion in bonnet fungi (Mycena s.s.) driven by repeated elements and novel gene families across ecological guilds.</title>
        <authorList>
            <consortium name="Lawrence Berkeley National Laboratory"/>
            <person name="Harder C.B."/>
            <person name="Miyauchi S."/>
            <person name="Viragh M."/>
            <person name="Kuo A."/>
            <person name="Thoen E."/>
            <person name="Andreopoulos B."/>
            <person name="Lu D."/>
            <person name="Skrede I."/>
            <person name="Drula E."/>
            <person name="Henrissat B."/>
            <person name="Morin E."/>
            <person name="Kohler A."/>
            <person name="Barry K."/>
            <person name="LaButti K."/>
            <person name="Morin E."/>
            <person name="Salamov A."/>
            <person name="Lipzen A."/>
            <person name="Mereny Z."/>
            <person name="Hegedus B."/>
            <person name="Baldrian P."/>
            <person name="Stursova M."/>
            <person name="Weitz H."/>
            <person name="Taylor A."/>
            <person name="Grigoriev I.V."/>
            <person name="Nagy L.G."/>
            <person name="Martin F."/>
            <person name="Kauserud H."/>
        </authorList>
    </citation>
    <scope>NUCLEOTIDE SEQUENCE</scope>
    <source>
        <strain evidence="2">9284</strain>
    </source>
</reference>
<organism evidence="2 3">
    <name type="scientific">Roridomyces roridus</name>
    <dbReference type="NCBI Taxonomy" id="1738132"/>
    <lineage>
        <taxon>Eukaryota</taxon>
        <taxon>Fungi</taxon>
        <taxon>Dikarya</taxon>
        <taxon>Basidiomycota</taxon>
        <taxon>Agaricomycotina</taxon>
        <taxon>Agaricomycetes</taxon>
        <taxon>Agaricomycetidae</taxon>
        <taxon>Agaricales</taxon>
        <taxon>Marasmiineae</taxon>
        <taxon>Mycenaceae</taxon>
        <taxon>Roridomyces</taxon>
    </lineage>
</organism>